<protein>
    <submittedName>
        <fullName evidence="1">Surface carbohydrate biosynthesis protein</fullName>
    </submittedName>
</protein>
<dbReference type="Proteomes" id="UP000199334">
    <property type="component" value="Unassembled WGS sequence"/>
</dbReference>
<dbReference type="OrthoDB" id="5430637at2"/>
<sequence>MDKRYKWLYLPVEVKVRELDAKLLLAYHAVKSGFRVVLGEHVAVEQAAWQLPKGIFFSKGYPNDFRNRIVQKQSRHATVELDDEGFIMYDQQRYLIDRTDYAQFQRLNQIYCWGNFQYQLISKRYPKLIPKLHTTGNPRFDLLSPKYRILYRNQANKIQSQLGDFVLFNTRFSEYNHFSGKKESESDSVHGYMKQLYRHFIKLMKHLSEANPHLHFVIRPHPTESFRSYQYEFATNANVSVVPHGNVIAWIMASKVLIHNGCTTGIEAFLLDHPVISYVPISHPKYDVDLPNDVSRSLTTMKEVDDYIKKIDSGKNLKTKNTRALRPYYNYRDSSYAYNQLIHLINKINVKPSLPPPKPINKIRYKRKKFKYRFSGLSEKEISEFFNRLDQIEGDENPIIIDQLDQDLFEIYRPDLGD</sequence>
<dbReference type="EMBL" id="FNIG01000002">
    <property type="protein sequence ID" value="SDN10735.1"/>
    <property type="molecule type" value="Genomic_DNA"/>
</dbReference>
<dbReference type="SUPFAM" id="SSF53756">
    <property type="entry name" value="UDP-Glycosyltransferase/glycogen phosphorylase"/>
    <property type="match status" value="1"/>
</dbReference>
<dbReference type="STRING" id="237069.SAMN05216498_1493"/>
<dbReference type="NCBIfam" id="TIGR04396">
    <property type="entry name" value="surf_polysacc"/>
    <property type="match status" value="1"/>
</dbReference>
<evidence type="ECO:0000313" key="2">
    <source>
        <dbReference type="Proteomes" id="UP000199334"/>
    </source>
</evidence>
<dbReference type="RefSeq" id="WP_093855963.1">
    <property type="nucleotide sequence ID" value="NZ_BJVZ01000026.1"/>
</dbReference>
<dbReference type="InterPro" id="IPR030906">
    <property type="entry name" value="Surf_polysacc"/>
</dbReference>
<proteinExistence type="predicted"/>
<dbReference type="AlphaFoldDB" id="A0A1G9YQ67"/>
<reference evidence="1 2" key="1">
    <citation type="submission" date="2016-10" db="EMBL/GenBank/DDBJ databases">
        <authorList>
            <person name="de Groot N.N."/>
        </authorList>
    </citation>
    <scope>NUCLEOTIDE SEQUENCE [LARGE SCALE GENOMIC DNA]</scope>
    <source>
        <strain evidence="1 2">CGMCC 1.3442</strain>
    </source>
</reference>
<keyword evidence="2" id="KW-1185">Reference proteome</keyword>
<dbReference type="InterPro" id="IPR043148">
    <property type="entry name" value="TagF_C"/>
</dbReference>
<evidence type="ECO:0000313" key="1">
    <source>
        <dbReference type="EMBL" id="SDN10735.1"/>
    </source>
</evidence>
<name>A0A1G9YQ67_9BACI</name>
<organism evidence="1 2">
    <name type="scientific">Tenuibacillus multivorans</name>
    <dbReference type="NCBI Taxonomy" id="237069"/>
    <lineage>
        <taxon>Bacteria</taxon>
        <taxon>Bacillati</taxon>
        <taxon>Bacillota</taxon>
        <taxon>Bacilli</taxon>
        <taxon>Bacillales</taxon>
        <taxon>Bacillaceae</taxon>
        <taxon>Tenuibacillus</taxon>
    </lineage>
</organism>
<gene>
    <name evidence="1" type="ORF">SAMN05216498_1493</name>
</gene>
<dbReference type="Gene3D" id="3.40.50.12580">
    <property type="match status" value="1"/>
</dbReference>
<accession>A0A1G9YQ67</accession>